<dbReference type="AlphaFoldDB" id="A0A495J9G3"/>
<evidence type="ECO:0000313" key="2">
    <source>
        <dbReference type="Proteomes" id="UP000268007"/>
    </source>
</evidence>
<comment type="caution">
    <text evidence="1">The sequence shown here is derived from an EMBL/GenBank/DDBJ whole genome shotgun (WGS) entry which is preliminary data.</text>
</comment>
<evidence type="ECO:0000313" key="1">
    <source>
        <dbReference type="EMBL" id="RKR85547.1"/>
    </source>
</evidence>
<gene>
    <name evidence="1" type="ORF">BDD43_5818</name>
</gene>
<accession>A0A495J9G3</accession>
<name>A0A495J9G3_9SPHI</name>
<organism evidence="1 2">
    <name type="scientific">Mucilaginibacter gracilis</name>
    <dbReference type="NCBI Taxonomy" id="423350"/>
    <lineage>
        <taxon>Bacteria</taxon>
        <taxon>Pseudomonadati</taxon>
        <taxon>Bacteroidota</taxon>
        <taxon>Sphingobacteriia</taxon>
        <taxon>Sphingobacteriales</taxon>
        <taxon>Sphingobacteriaceae</taxon>
        <taxon>Mucilaginibacter</taxon>
    </lineage>
</organism>
<sequence>MSWLCDLCVPLSVLSVVKVNHKGYRGFAQRFTELFKQILWCLLKQFYTFYTGLTYIPKTALSLT</sequence>
<dbReference type="Proteomes" id="UP000268007">
    <property type="component" value="Unassembled WGS sequence"/>
</dbReference>
<keyword evidence="2" id="KW-1185">Reference proteome</keyword>
<reference evidence="1 2" key="1">
    <citation type="submission" date="2018-10" db="EMBL/GenBank/DDBJ databases">
        <title>Genomic Encyclopedia of Archaeal and Bacterial Type Strains, Phase II (KMG-II): from individual species to whole genera.</title>
        <authorList>
            <person name="Goeker M."/>
        </authorList>
    </citation>
    <scope>NUCLEOTIDE SEQUENCE [LARGE SCALE GENOMIC DNA]</scope>
    <source>
        <strain evidence="1 2">DSM 18602</strain>
    </source>
</reference>
<protein>
    <submittedName>
        <fullName evidence="1">Uncharacterized protein</fullName>
    </submittedName>
</protein>
<dbReference type="EMBL" id="RBKU01000001">
    <property type="protein sequence ID" value="RKR85547.1"/>
    <property type="molecule type" value="Genomic_DNA"/>
</dbReference>
<proteinExistence type="predicted"/>